<dbReference type="Proteomes" id="UP000248134">
    <property type="component" value="Unassembled WGS sequence"/>
</dbReference>
<comment type="caution">
    <text evidence="1">The sequence shown here is derived from an EMBL/GenBank/DDBJ whole genome shotgun (WGS) entry which is preliminary data.</text>
</comment>
<sequence length="569" mass="60762">MSSLKHPIADAVASIELVASRIETAFAQVGGQLGEGHTIFQGLNEALTDLARELSSAQIEGASGALRDIAGRLKSLADTLPAESALLDQLRGSVAEAGTLLKQLLKHVEMITTIARSARIESASLEGDREGFIAFTREAYDLGRTVQSSIEACVKDQQLLAAAVETTWGRQSEFERRYRPQLGASGGELMAAFADLGRQRNDSIGVAELAGSSARTISEVVGRSIVSLQAGDSTRQRLEHVCEGLRRAADPEPTLVPDMTEVQPLPRLLVNLEAAQLQDAQQEFDAGIGEIVRALSTILAEVATLVEKGRSLHGGREGGSASFLSRVRQTLAQASNLIAMCDDGGRSIDEALSVVEDTLEKFRDAIANLSDSVVDISLIGMNAGLRAGHLGVKGRAFVVIAHEMKLTADQMTGAAIRLRPLLEEIGKVGDDLRKSRANSDQTNLTSMETAILHTLHDVEAGNDRLGGLIGRLIDEGAKFDAVMNGAREQMTSLGSSASALPAVARCLEKAAGDLSGVGFGHQDEALLDELYARYTMERERDVHRQFLTPFGLTTKQPAPAASDCDFELF</sequence>
<reference evidence="1 2" key="1">
    <citation type="submission" date="2018-06" db="EMBL/GenBank/DDBJ databases">
        <title>Draft Whole-Genome Sequence of the purple photosynthetic bacterium Rhodospeudomonas palustris XCP.</title>
        <authorList>
            <person name="Rayyan A."/>
            <person name="Meyer T.E."/>
            <person name="Kyndt J.A."/>
        </authorList>
    </citation>
    <scope>NUCLEOTIDE SEQUENCE [LARGE SCALE GENOMIC DNA]</scope>
    <source>
        <strain evidence="1 2">XCP</strain>
    </source>
</reference>
<dbReference type="RefSeq" id="WP_110786840.1">
    <property type="nucleotide sequence ID" value="NZ_QKQS01000023.1"/>
</dbReference>
<protein>
    <submittedName>
        <fullName evidence="1">Chemotaxis protein</fullName>
    </submittedName>
</protein>
<dbReference type="SUPFAM" id="SSF58104">
    <property type="entry name" value="Methyl-accepting chemotaxis protein (MCP) signaling domain"/>
    <property type="match status" value="1"/>
</dbReference>
<name>A0A323UDF1_RHOPL</name>
<organism evidence="1 2">
    <name type="scientific">Rhodopseudomonas palustris</name>
    <dbReference type="NCBI Taxonomy" id="1076"/>
    <lineage>
        <taxon>Bacteria</taxon>
        <taxon>Pseudomonadati</taxon>
        <taxon>Pseudomonadota</taxon>
        <taxon>Alphaproteobacteria</taxon>
        <taxon>Hyphomicrobiales</taxon>
        <taxon>Nitrobacteraceae</taxon>
        <taxon>Rhodopseudomonas</taxon>
    </lineage>
</organism>
<dbReference type="EMBL" id="QKQS01000023">
    <property type="protein sequence ID" value="PZA10744.1"/>
    <property type="molecule type" value="Genomic_DNA"/>
</dbReference>
<gene>
    <name evidence="1" type="ORF">DNX69_15460</name>
</gene>
<evidence type="ECO:0000313" key="2">
    <source>
        <dbReference type="Proteomes" id="UP000248134"/>
    </source>
</evidence>
<proteinExistence type="predicted"/>
<dbReference type="Gene3D" id="1.10.287.950">
    <property type="entry name" value="Methyl-accepting chemotaxis protein"/>
    <property type="match status" value="1"/>
</dbReference>
<accession>A0A323UDF1</accession>
<dbReference type="AlphaFoldDB" id="A0A323UDF1"/>
<dbReference type="OrthoDB" id="9816265at2"/>
<evidence type="ECO:0000313" key="1">
    <source>
        <dbReference type="EMBL" id="PZA10744.1"/>
    </source>
</evidence>